<dbReference type="PROSITE" id="PS51222">
    <property type="entry name" value="DCD"/>
    <property type="match status" value="1"/>
</dbReference>
<organism evidence="3">
    <name type="scientific">Davidia involucrata</name>
    <name type="common">Dove tree</name>
    <dbReference type="NCBI Taxonomy" id="16924"/>
    <lineage>
        <taxon>Eukaryota</taxon>
        <taxon>Viridiplantae</taxon>
        <taxon>Streptophyta</taxon>
        <taxon>Embryophyta</taxon>
        <taxon>Tracheophyta</taxon>
        <taxon>Spermatophyta</taxon>
        <taxon>Magnoliopsida</taxon>
        <taxon>eudicotyledons</taxon>
        <taxon>Gunneridae</taxon>
        <taxon>Pentapetalae</taxon>
        <taxon>asterids</taxon>
        <taxon>Cornales</taxon>
        <taxon>Nyssaceae</taxon>
        <taxon>Davidia</taxon>
    </lineage>
</organism>
<proteinExistence type="predicted"/>
<dbReference type="Pfam" id="PF10539">
    <property type="entry name" value="Dev_Cell_Death"/>
    <property type="match status" value="1"/>
</dbReference>
<feature type="compositionally biased region" description="Polar residues" evidence="1">
    <location>
        <begin position="379"/>
        <end position="392"/>
    </location>
</feature>
<evidence type="ECO:0000256" key="1">
    <source>
        <dbReference type="SAM" id="MobiDB-lite"/>
    </source>
</evidence>
<dbReference type="PANTHER" id="PTHR46444:SF3">
    <property type="entry name" value="DCD (DEVELOPMENT AND CELL DEATH) DOMAIN PROTEIN"/>
    <property type="match status" value="1"/>
</dbReference>
<feature type="compositionally biased region" description="Basic and acidic residues" evidence="1">
    <location>
        <begin position="13"/>
        <end position="28"/>
    </location>
</feature>
<dbReference type="EMBL" id="GHES01012602">
    <property type="protein sequence ID" value="MPA43161.1"/>
    <property type="molecule type" value="Transcribed_RNA"/>
</dbReference>
<dbReference type="InterPro" id="IPR013989">
    <property type="entry name" value="Dev_and_cell_death_domain"/>
</dbReference>
<sequence length="603" mass="68181">MKEAKIASQVQARNEDENKALKGVKREINNSGRDGGRHMNSPHGKEKKLIDEKCEGTSKTEDSWLETWLAGKTMASGKDKKKTGNATESAPKLLFSNKKTSKSLKLEPKIVKKSSNPNSAQMKEAKITLQVQARNEDEKKTLKGVEQEINNSERDGGRNMNSPRGKEKEIINEKCKGTSKRDQKDEEDLGGLIFMCNAKTKPDCFHYHIMGVPTNKQELVMGIKPGLTLFLYDFNLKIMYGIYKASSSGGMKLEPAAFGGAFPVQVRFKVHKDCLPLPERVFKKAIKENYDEKTRKFKTELTVQQVKKLTELFHPAPLLCSNAQSSVQEPLLAPIIWLPPPATVPGQEVRREQFYKDHHSSSEAAQNLMPSDHERKQLSKNPISSKDLSSPNPLFLTEKEYRSYGLRQERHILTTPVSPTLDPYSTDQEREQLLMNHASINGDAALVRNESIRSDPFFLSEKDYRAYGLKVQRELPASMTPTIETTTTAFDKYPRDPYDPYDYDTASLVDRYLSMPSMVAAPSESYSLTARESYINNSNHMESNTKNYSERVVPDEQRLYSTYGSNVQSDYNLKYHQLGGEPEFTYAPVSSQYSFGGPSVSYR</sequence>
<dbReference type="AlphaFoldDB" id="A0A5B6ZH76"/>
<feature type="region of interest" description="Disordered" evidence="1">
    <location>
        <begin position="74"/>
        <end position="99"/>
    </location>
</feature>
<name>A0A5B6ZH76_DAVIN</name>
<feature type="region of interest" description="Disordered" evidence="1">
    <location>
        <begin position="1"/>
        <end position="55"/>
    </location>
</feature>
<evidence type="ECO:0000259" key="2">
    <source>
        <dbReference type="PROSITE" id="PS51222"/>
    </source>
</evidence>
<reference evidence="3" key="1">
    <citation type="submission" date="2019-08" db="EMBL/GenBank/DDBJ databases">
        <title>Reference gene set and small RNA set construction with multiple tissues from Davidia involucrata Baill.</title>
        <authorList>
            <person name="Yang H."/>
            <person name="Zhou C."/>
            <person name="Li G."/>
            <person name="Wang J."/>
            <person name="Gao P."/>
            <person name="Wang M."/>
            <person name="Wang R."/>
            <person name="Zhao Y."/>
        </authorList>
    </citation>
    <scope>NUCLEOTIDE SEQUENCE</scope>
    <source>
        <tissue evidence="3">Mixed with DoveR01_LX</tissue>
    </source>
</reference>
<dbReference type="PANTHER" id="PTHR46444">
    <property type="entry name" value="DCD (DEVELOPMENT AND CELL DEATH) DOMAIN PROTEIN-RELATED"/>
    <property type="match status" value="1"/>
</dbReference>
<dbReference type="SMART" id="SM00767">
    <property type="entry name" value="DCD"/>
    <property type="match status" value="1"/>
</dbReference>
<feature type="region of interest" description="Disordered" evidence="1">
    <location>
        <begin position="355"/>
        <end position="392"/>
    </location>
</feature>
<feature type="domain" description="DCD" evidence="2">
    <location>
        <begin position="187"/>
        <end position="315"/>
    </location>
</feature>
<gene>
    <name evidence="3" type="ORF">Din_012602</name>
</gene>
<accession>A0A5B6ZH76</accession>
<feature type="compositionally biased region" description="Basic and acidic residues" evidence="1">
    <location>
        <begin position="43"/>
        <end position="55"/>
    </location>
</feature>
<protein>
    <recommendedName>
        <fullName evidence="2">DCD domain-containing protein</fullName>
    </recommendedName>
</protein>
<evidence type="ECO:0000313" key="3">
    <source>
        <dbReference type="EMBL" id="MPA43161.1"/>
    </source>
</evidence>